<dbReference type="GO" id="GO:0016705">
    <property type="term" value="F:oxidoreductase activity, acting on paired donors, with incorporation or reduction of molecular oxygen"/>
    <property type="evidence" value="ECO:0007669"/>
    <property type="project" value="InterPro"/>
</dbReference>
<dbReference type="PANTHER" id="PTHR24291">
    <property type="entry name" value="CYTOCHROME P450 FAMILY 4"/>
    <property type="match status" value="1"/>
</dbReference>
<evidence type="ECO:0000256" key="2">
    <source>
        <dbReference type="ARBA" id="ARBA00022617"/>
    </source>
</evidence>
<keyword evidence="8" id="KW-1133">Transmembrane helix</keyword>
<evidence type="ECO:0000256" key="4">
    <source>
        <dbReference type="ARBA" id="ARBA00023002"/>
    </source>
</evidence>
<dbReference type="GO" id="GO:0004497">
    <property type="term" value="F:monooxygenase activity"/>
    <property type="evidence" value="ECO:0007669"/>
    <property type="project" value="UniProtKB-KW"/>
</dbReference>
<keyword evidence="8" id="KW-0472">Membrane</keyword>
<evidence type="ECO:0000313" key="9">
    <source>
        <dbReference type="EMBL" id="CAD8069221.1"/>
    </source>
</evidence>
<dbReference type="FunFam" id="1.10.630.10:FF:000091">
    <property type="entry name" value="Uncharacterized protein"/>
    <property type="match status" value="1"/>
</dbReference>
<accession>A0A8S1LU93</accession>
<evidence type="ECO:0008006" key="11">
    <source>
        <dbReference type="Google" id="ProtNLM"/>
    </source>
</evidence>
<dbReference type="InterPro" id="IPR017972">
    <property type="entry name" value="Cyt_P450_CS"/>
</dbReference>
<gene>
    <name evidence="9" type="ORF">PPRIM_AZ9-3.1.T0430258</name>
</gene>
<protein>
    <recommendedName>
        <fullName evidence="11">Cytochrome P450</fullName>
    </recommendedName>
</protein>
<reference evidence="9" key="1">
    <citation type="submission" date="2021-01" db="EMBL/GenBank/DDBJ databases">
        <authorList>
            <consortium name="Genoscope - CEA"/>
            <person name="William W."/>
        </authorList>
    </citation>
    <scope>NUCLEOTIDE SEQUENCE</scope>
</reference>
<evidence type="ECO:0000256" key="8">
    <source>
        <dbReference type="SAM" id="Phobius"/>
    </source>
</evidence>
<comment type="similarity">
    <text evidence="1 7">Belongs to the cytochrome P450 family.</text>
</comment>
<dbReference type="InterPro" id="IPR050196">
    <property type="entry name" value="Cytochrome_P450_Monoox"/>
</dbReference>
<dbReference type="PROSITE" id="PS00086">
    <property type="entry name" value="CYTOCHROME_P450"/>
    <property type="match status" value="1"/>
</dbReference>
<feature type="transmembrane region" description="Helical" evidence="8">
    <location>
        <begin position="6"/>
        <end position="25"/>
    </location>
</feature>
<dbReference type="PANTHER" id="PTHR24291:SF50">
    <property type="entry name" value="BIFUNCTIONAL ALBAFLAVENONE MONOOXYGENASE_TERPENE SYNTHASE"/>
    <property type="match status" value="1"/>
</dbReference>
<evidence type="ECO:0000256" key="1">
    <source>
        <dbReference type="ARBA" id="ARBA00010617"/>
    </source>
</evidence>
<dbReference type="Proteomes" id="UP000688137">
    <property type="component" value="Unassembled WGS sequence"/>
</dbReference>
<keyword evidence="5 7" id="KW-0408">Iron</keyword>
<name>A0A8S1LU93_PARPR</name>
<dbReference type="AlphaFoldDB" id="A0A8S1LU93"/>
<proteinExistence type="inferred from homology"/>
<organism evidence="9 10">
    <name type="scientific">Paramecium primaurelia</name>
    <dbReference type="NCBI Taxonomy" id="5886"/>
    <lineage>
        <taxon>Eukaryota</taxon>
        <taxon>Sar</taxon>
        <taxon>Alveolata</taxon>
        <taxon>Ciliophora</taxon>
        <taxon>Intramacronucleata</taxon>
        <taxon>Oligohymenophorea</taxon>
        <taxon>Peniculida</taxon>
        <taxon>Parameciidae</taxon>
        <taxon>Paramecium</taxon>
    </lineage>
</organism>
<dbReference type="InterPro" id="IPR001128">
    <property type="entry name" value="Cyt_P450"/>
</dbReference>
<dbReference type="OMA" id="PPAFSYI"/>
<keyword evidence="4 7" id="KW-0560">Oxidoreductase</keyword>
<keyword evidence="10" id="KW-1185">Reference proteome</keyword>
<evidence type="ECO:0000313" key="10">
    <source>
        <dbReference type="Proteomes" id="UP000688137"/>
    </source>
</evidence>
<dbReference type="GO" id="GO:0020037">
    <property type="term" value="F:heme binding"/>
    <property type="evidence" value="ECO:0007669"/>
    <property type="project" value="InterPro"/>
</dbReference>
<evidence type="ECO:0000256" key="3">
    <source>
        <dbReference type="ARBA" id="ARBA00022723"/>
    </source>
</evidence>
<keyword evidence="2 7" id="KW-0349">Heme</keyword>
<dbReference type="EMBL" id="CAJJDM010000043">
    <property type="protein sequence ID" value="CAD8069221.1"/>
    <property type="molecule type" value="Genomic_DNA"/>
</dbReference>
<keyword evidence="3 7" id="KW-0479">Metal-binding</keyword>
<dbReference type="CDD" id="cd20621">
    <property type="entry name" value="CYP5011A1-like"/>
    <property type="match status" value="1"/>
</dbReference>
<keyword evidence="8" id="KW-0812">Transmembrane</keyword>
<sequence>MIYIILGIVALIYLITQPLLVVIYFKIKYGKRVIIQYAPMLGLLRTLSQSRAINGDAFESLSILIKNNRKADILVTNLLFRPLIIFLKPKYYRIFMQQYQDYSKFPMIVDKRLISKGMLMEGGAKWKQQRNLLGAHFEYNKLINLIPMINDVAQKKLTNLPNSIFPVMNIASSITGEVVLRAFFGEDIAQLSLNGQDPSQCVTQLITRFGQLITESKLFQIKRALLEEKVFSLFPRKIEKDLYELNTVMLDHMKKAIQSRMEKLKNCKDIVHKDYLDVYLDVYLNKNDQMNPPITEDEILQQSITLYFAGTETTANLVTTACYFLAENQHLQEEVYQEILGVLNGEQIITAKHLQNLQKVTGFLMECLRLKPVAPMLISKQAQKDLYIKDIFIKKGWYVNYMVLSNAQNKKYFSNPKKIDITRWKSDGTLKDSNIDPFAFVPFSAGGRNCIGQYLALIESKIVISKILMNYKLKLNEKIIRTEWIAKITYGLSNQDYITWESR</sequence>
<evidence type="ECO:0000256" key="7">
    <source>
        <dbReference type="RuleBase" id="RU000461"/>
    </source>
</evidence>
<keyword evidence="6 7" id="KW-0503">Monooxygenase</keyword>
<dbReference type="GO" id="GO:0005506">
    <property type="term" value="F:iron ion binding"/>
    <property type="evidence" value="ECO:0007669"/>
    <property type="project" value="InterPro"/>
</dbReference>
<evidence type="ECO:0000256" key="6">
    <source>
        <dbReference type="ARBA" id="ARBA00023033"/>
    </source>
</evidence>
<comment type="caution">
    <text evidence="9">The sequence shown here is derived from an EMBL/GenBank/DDBJ whole genome shotgun (WGS) entry which is preliminary data.</text>
</comment>
<dbReference type="Pfam" id="PF00067">
    <property type="entry name" value="p450"/>
    <property type="match status" value="1"/>
</dbReference>
<evidence type="ECO:0000256" key="5">
    <source>
        <dbReference type="ARBA" id="ARBA00023004"/>
    </source>
</evidence>